<sequence>EECTASELQKYFLVFTMECLTNENSTLHKLSKGETVTLTEGDVSTDEPVECKLPNFNKHHEGPQGRLTTLAEAAMAATKGNASSDTAAVWARVSSLLPLLLMAAVACAAGE</sequence>
<name>A0A422MQF5_TRYRA</name>
<proteinExistence type="predicted"/>
<comment type="caution">
    <text evidence="1">The sequence shown here is derived from an EMBL/GenBank/DDBJ whole genome shotgun (WGS) entry which is preliminary data.</text>
</comment>
<keyword evidence="2" id="KW-1185">Reference proteome</keyword>
<evidence type="ECO:0000313" key="2">
    <source>
        <dbReference type="Proteomes" id="UP000283634"/>
    </source>
</evidence>
<protein>
    <submittedName>
        <fullName evidence="1">Uncharacterized protein</fullName>
    </submittedName>
</protein>
<dbReference type="GeneID" id="40334203"/>
<reference evidence="1 2" key="1">
    <citation type="journal article" date="2018" name="BMC Genomics">
        <title>Genomic comparison of Trypanosoma conorhini and Trypanosoma rangeli to Trypanosoma cruzi strains of high and low virulence.</title>
        <authorList>
            <person name="Bradwell K.R."/>
            <person name="Koparde V.N."/>
            <person name="Matveyev A.V."/>
            <person name="Serrano M.G."/>
            <person name="Alves J.M."/>
            <person name="Parikh H."/>
            <person name="Huang B."/>
            <person name="Lee V."/>
            <person name="Espinosa-Alvarez O."/>
            <person name="Ortiz P.A."/>
            <person name="Costa-Martins A.G."/>
            <person name="Teixeira M.M."/>
            <person name="Buck G.A."/>
        </authorList>
    </citation>
    <scope>NUCLEOTIDE SEQUENCE [LARGE SCALE GENOMIC DNA]</scope>
    <source>
        <strain evidence="1 2">AM80</strain>
    </source>
</reference>
<dbReference type="RefSeq" id="XP_029233268.1">
    <property type="nucleotide sequence ID" value="XM_029386904.1"/>
</dbReference>
<dbReference type="EMBL" id="MKGL01000860">
    <property type="protein sequence ID" value="RNE95437.1"/>
    <property type="molecule type" value="Genomic_DNA"/>
</dbReference>
<feature type="non-terminal residue" evidence="1">
    <location>
        <position position="1"/>
    </location>
</feature>
<accession>A0A422MQF5</accession>
<evidence type="ECO:0000313" key="1">
    <source>
        <dbReference type="EMBL" id="RNE95437.1"/>
    </source>
</evidence>
<organism evidence="1 2">
    <name type="scientific">Trypanosoma rangeli</name>
    <dbReference type="NCBI Taxonomy" id="5698"/>
    <lineage>
        <taxon>Eukaryota</taxon>
        <taxon>Discoba</taxon>
        <taxon>Euglenozoa</taxon>
        <taxon>Kinetoplastea</taxon>
        <taxon>Metakinetoplastina</taxon>
        <taxon>Trypanosomatida</taxon>
        <taxon>Trypanosomatidae</taxon>
        <taxon>Trypanosoma</taxon>
        <taxon>Herpetosoma</taxon>
    </lineage>
</organism>
<dbReference type="Proteomes" id="UP000283634">
    <property type="component" value="Unassembled WGS sequence"/>
</dbReference>
<gene>
    <name evidence="1" type="ORF">TraAM80_10270</name>
</gene>
<dbReference type="AlphaFoldDB" id="A0A422MQF5"/>